<feature type="compositionally biased region" description="Basic and acidic residues" evidence="1">
    <location>
        <begin position="181"/>
        <end position="190"/>
    </location>
</feature>
<dbReference type="SUPFAM" id="SSF46689">
    <property type="entry name" value="Homeodomain-like"/>
    <property type="match status" value="1"/>
</dbReference>
<dbReference type="Gene3D" id="1.10.10.60">
    <property type="entry name" value="Homeodomain-like"/>
    <property type="match status" value="1"/>
</dbReference>
<name>A0ABC8S106_9AQUA</name>
<protein>
    <recommendedName>
        <fullName evidence="4">Myb-like domain-containing protein</fullName>
    </recommendedName>
</protein>
<feature type="region of interest" description="Disordered" evidence="1">
    <location>
        <begin position="457"/>
        <end position="480"/>
    </location>
</feature>
<keyword evidence="3" id="KW-1185">Reference proteome</keyword>
<comment type="caution">
    <text evidence="2">The sequence shown here is derived from an EMBL/GenBank/DDBJ whole genome shotgun (WGS) entry which is preliminary data.</text>
</comment>
<evidence type="ECO:0000313" key="2">
    <source>
        <dbReference type="EMBL" id="CAK9150608.1"/>
    </source>
</evidence>
<dbReference type="EMBL" id="CAUOFW020002058">
    <property type="protein sequence ID" value="CAK9150608.1"/>
    <property type="molecule type" value="Genomic_DNA"/>
</dbReference>
<dbReference type="PANTHER" id="PTHR14000">
    <property type="entry name" value="FINGER CCCH DOMAIN PROTEIN, PUTATIVE (DUF3755)-RELATED"/>
    <property type="match status" value="1"/>
</dbReference>
<dbReference type="AlphaFoldDB" id="A0ABC8S106"/>
<dbReference type="Proteomes" id="UP001642360">
    <property type="component" value="Unassembled WGS sequence"/>
</dbReference>
<feature type="compositionally biased region" description="Basic residues" evidence="1">
    <location>
        <begin position="458"/>
        <end position="475"/>
    </location>
</feature>
<gene>
    <name evidence="2" type="ORF">ILEXP_LOCUS18767</name>
</gene>
<organism evidence="2 3">
    <name type="scientific">Ilex paraguariensis</name>
    <name type="common">yerba mate</name>
    <dbReference type="NCBI Taxonomy" id="185542"/>
    <lineage>
        <taxon>Eukaryota</taxon>
        <taxon>Viridiplantae</taxon>
        <taxon>Streptophyta</taxon>
        <taxon>Embryophyta</taxon>
        <taxon>Tracheophyta</taxon>
        <taxon>Spermatophyta</taxon>
        <taxon>Magnoliopsida</taxon>
        <taxon>eudicotyledons</taxon>
        <taxon>Gunneridae</taxon>
        <taxon>Pentapetalae</taxon>
        <taxon>asterids</taxon>
        <taxon>campanulids</taxon>
        <taxon>Aquifoliales</taxon>
        <taxon>Aquifoliaceae</taxon>
        <taxon>Ilex</taxon>
    </lineage>
</organism>
<dbReference type="InterPro" id="IPR009057">
    <property type="entry name" value="Homeodomain-like_sf"/>
</dbReference>
<evidence type="ECO:0008006" key="4">
    <source>
        <dbReference type="Google" id="ProtNLM"/>
    </source>
</evidence>
<feature type="compositionally biased region" description="Polar residues" evidence="1">
    <location>
        <begin position="191"/>
        <end position="200"/>
    </location>
</feature>
<accession>A0ABC8S106</accession>
<dbReference type="PANTHER" id="PTHR14000:SF17">
    <property type="entry name" value="MYB-LIKE DOMAIN-CONTAINING PROTEIN"/>
    <property type="match status" value="1"/>
</dbReference>
<evidence type="ECO:0000313" key="3">
    <source>
        <dbReference type="Proteomes" id="UP001642360"/>
    </source>
</evidence>
<feature type="region of interest" description="Disordered" evidence="1">
    <location>
        <begin position="268"/>
        <end position="295"/>
    </location>
</feature>
<proteinExistence type="predicted"/>
<evidence type="ECO:0000256" key="1">
    <source>
        <dbReference type="SAM" id="MobiDB-lite"/>
    </source>
</evidence>
<sequence>MPNGVRANKKDANVIEIGRPFSPAMFGSVLKKFTPHVSSTISGRPSTTKVFVKMPHRNSSNKEPSSIILRRSPRFLQSNQTDPKGCQTPKAEPKGIRFPYLDPPFLSSTPKVFSKKTPRYNQVEISNKSIESDKGSKISGILNTGRRRSTRLSAGIEGFSCLRRSSRFSEKGNIAGCIEKIGPDKSKQDASSDVSKSGMSIHSHRQFTGGIEKRVTRSSKRGKNNEYAGAIDSGKCNGFSDESDKNRAKVGVIPLKHKAKLGANLSKQLTGKSKKRLTRRSYGEDNENNGREQVGVKRKRNEFEESNGTVKGWTLDQELTLQRAYFAVKPTPHFWTKVARLVPGKSAQDCFDKIHSDHLTALQPRSRTKKTKSSSLSPSASKLLDCTEYKIKKARYSKWKIHLAQKTVRELLQKQCQSNQDYEADLFSVLEPTINPSVGVFQQGIALCTPERDLQKPGLKRCQGRSSSAHKKHLSRFSGSSGATLVSPPILKQIKNKALHEKYIDLLHCREAKRKAAVARAAKSQGQENRNESHVQKMDATKAAKNALVFDATDAINQFRHLQANTISNFLDSDHDEIDDDEDEGED</sequence>
<reference evidence="2 3" key="1">
    <citation type="submission" date="2024-02" db="EMBL/GenBank/DDBJ databases">
        <authorList>
            <person name="Vignale AGUSTIN F."/>
            <person name="Sosa J E."/>
            <person name="Modenutti C."/>
        </authorList>
    </citation>
    <scope>NUCLEOTIDE SEQUENCE [LARGE SCALE GENOMIC DNA]</scope>
</reference>
<feature type="region of interest" description="Disordered" evidence="1">
    <location>
        <begin position="179"/>
        <end position="243"/>
    </location>
</feature>